<reference evidence="1" key="1">
    <citation type="journal article" date="2021" name="Proc. Natl. Acad. Sci. U.S.A.">
        <title>A Catalog of Tens of Thousands of Viruses from Human Metagenomes Reveals Hidden Associations with Chronic Diseases.</title>
        <authorList>
            <person name="Tisza M.J."/>
            <person name="Buck C.B."/>
        </authorList>
    </citation>
    <scope>NUCLEOTIDE SEQUENCE</scope>
    <source>
        <strain evidence="1">CtMgg26</strain>
    </source>
</reference>
<protein>
    <submittedName>
        <fullName evidence="1">Uncharacterized protein</fullName>
    </submittedName>
</protein>
<name>A0A8S5Q0D5_9CAUD</name>
<dbReference type="EMBL" id="BK015546">
    <property type="protein sequence ID" value="DAE12281.1"/>
    <property type="molecule type" value="Genomic_DNA"/>
</dbReference>
<accession>A0A8S5Q0D5</accession>
<sequence>MNNKLSAFILALFFLSALCAEGIASLIFPY</sequence>
<proteinExistence type="predicted"/>
<organism evidence="1">
    <name type="scientific">Siphoviridae sp. ctMgg26</name>
    <dbReference type="NCBI Taxonomy" id="2825462"/>
    <lineage>
        <taxon>Viruses</taxon>
        <taxon>Duplodnaviria</taxon>
        <taxon>Heunggongvirae</taxon>
        <taxon>Uroviricota</taxon>
        <taxon>Caudoviricetes</taxon>
    </lineage>
</organism>
<evidence type="ECO:0000313" key="1">
    <source>
        <dbReference type="EMBL" id="DAE12281.1"/>
    </source>
</evidence>